<evidence type="ECO:0000313" key="2">
    <source>
        <dbReference type="Proteomes" id="UP001301769"/>
    </source>
</evidence>
<gene>
    <name evidence="1" type="ORF">QBC37DRAFT_21140</name>
</gene>
<protein>
    <submittedName>
        <fullName evidence="1">Uncharacterized protein</fullName>
    </submittedName>
</protein>
<dbReference type="AlphaFoldDB" id="A0AAN6Y1T7"/>
<organism evidence="1 2">
    <name type="scientific">Rhypophila decipiens</name>
    <dbReference type="NCBI Taxonomy" id="261697"/>
    <lineage>
        <taxon>Eukaryota</taxon>
        <taxon>Fungi</taxon>
        <taxon>Dikarya</taxon>
        <taxon>Ascomycota</taxon>
        <taxon>Pezizomycotina</taxon>
        <taxon>Sordariomycetes</taxon>
        <taxon>Sordariomycetidae</taxon>
        <taxon>Sordariales</taxon>
        <taxon>Naviculisporaceae</taxon>
        <taxon>Rhypophila</taxon>
    </lineage>
</organism>
<sequence length="204" mass="22992">MQRCSKFCLRKGCEIRLRIGCGFRRSEADGYQAQKQRARPEVKRRKVCKMLVVVGFRKLLLWRRGSSTYGPGEECCIPWIELGWKCHVMTGVVTGRALLRSGVDSRHRFGGVECLRRFGMSSPVHWTEHHQPIDTGGHSSLPGSFILAICVDDTLAILIFRFLFTQAEIANLSFVWNSSFAALCPTHAVQTTDTGLPRPQVRPS</sequence>
<dbReference type="Proteomes" id="UP001301769">
    <property type="component" value="Unassembled WGS sequence"/>
</dbReference>
<evidence type="ECO:0000313" key="1">
    <source>
        <dbReference type="EMBL" id="KAK4211068.1"/>
    </source>
</evidence>
<accession>A0AAN6Y1T7</accession>
<proteinExistence type="predicted"/>
<name>A0AAN6Y1T7_9PEZI</name>
<comment type="caution">
    <text evidence="1">The sequence shown here is derived from an EMBL/GenBank/DDBJ whole genome shotgun (WGS) entry which is preliminary data.</text>
</comment>
<dbReference type="EMBL" id="MU858158">
    <property type="protein sequence ID" value="KAK4211068.1"/>
    <property type="molecule type" value="Genomic_DNA"/>
</dbReference>
<keyword evidence="2" id="KW-1185">Reference proteome</keyword>
<reference evidence="1" key="2">
    <citation type="submission" date="2023-05" db="EMBL/GenBank/DDBJ databases">
        <authorList>
            <consortium name="Lawrence Berkeley National Laboratory"/>
            <person name="Steindorff A."/>
            <person name="Hensen N."/>
            <person name="Bonometti L."/>
            <person name="Westerberg I."/>
            <person name="Brannstrom I.O."/>
            <person name="Guillou S."/>
            <person name="Cros-Aarteil S."/>
            <person name="Calhoun S."/>
            <person name="Haridas S."/>
            <person name="Kuo A."/>
            <person name="Mondo S."/>
            <person name="Pangilinan J."/>
            <person name="Riley R."/>
            <person name="Labutti K."/>
            <person name="Andreopoulos B."/>
            <person name="Lipzen A."/>
            <person name="Chen C."/>
            <person name="Yanf M."/>
            <person name="Daum C."/>
            <person name="Ng V."/>
            <person name="Clum A."/>
            <person name="Ohm R."/>
            <person name="Martin F."/>
            <person name="Silar P."/>
            <person name="Natvig D."/>
            <person name="Lalanne C."/>
            <person name="Gautier V."/>
            <person name="Ament-Velasquez S.L."/>
            <person name="Kruys A."/>
            <person name="Hutchinson M.I."/>
            <person name="Powell A.J."/>
            <person name="Barry K."/>
            <person name="Miller A.N."/>
            <person name="Grigoriev I.V."/>
            <person name="Debuchy R."/>
            <person name="Gladieux P."/>
            <person name="Thoren M.H."/>
            <person name="Johannesson H."/>
        </authorList>
    </citation>
    <scope>NUCLEOTIDE SEQUENCE</scope>
    <source>
        <strain evidence="1">PSN293</strain>
    </source>
</reference>
<reference evidence="1" key="1">
    <citation type="journal article" date="2023" name="Mol. Phylogenet. Evol.">
        <title>Genome-scale phylogeny and comparative genomics of the fungal order Sordariales.</title>
        <authorList>
            <person name="Hensen N."/>
            <person name="Bonometti L."/>
            <person name="Westerberg I."/>
            <person name="Brannstrom I.O."/>
            <person name="Guillou S."/>
            <person name="Cros-Aarteil S."/>
            <person name="Calhoun S."/>
            <person name="Haridas S."/>
            <person name="Kuo A."/>
            <person name="Mondo S."/>
            <person name="Pangilinan J."/>
            <person name="Riley R."/>
            <person name="LaButti K."/>
            <person name="Andreopoulos B."/>
            <person name="Lipzen A."/>
            <person name="Chen C."/>
            <person name="Yan M."/>
            <person name="Daum C."/>
            <person name="Ng V."/>
            <person name="Clum A."/>
            <person name="Steindorff A."/>
            <person name="Ohm R.A."/>
            <person name="Martin F."/>
            <person name="Silar P."/>
            <person name="Natvig D.O."/>
            <person name="Lalanne C."/>
            <person name="Gautier V."/>
            <person name="Ament-Velasquez S.L."/>
            <person name="Kruys A."/>
            <person name="Hutchinson M.I."/>
            <person name="Powell A.J."/>
            <person name="Barry K."/>
            <person name="Miller A.N."/>
            <person name="Grigoriev I.V."/>
            <person name="Debuchy R."/>
            <person name="Gladieux P."/>
            <person name="Hiltunen Thoren M."/>
            <person name="Johannesson H."/>
        </authorList>
    </citation>
    <scope>NUCLEOTIDE SEQUENCE</scope>
    <source>
        <strain evidence="1">PSN293</strain>
    </source>
</reference>